<gene>
    <name evidence="2" type="ORF">PPSIR1_06633</name>
</gene>
<dbReference type="Proteomes" id="UP000005801">
    <property type="component" value="Unassembled WGS sequence"/>
</dbReference>
<dbReference type="GO" id="GO:0003904">
    <property type="term" value="F:deoxyribodipyrimidine photo-lyase activity"/>
    <property type="evidence" value="ECO:0007669"/>
    <property type="project" value="TreeGrafter"/>
</dbReference>
<name>A6GKM2_9BACT</name>
<dbReference type="InterPro" id="IPR006050">
    <property type="entry name" value="DNA_photolyase_N"/>
</dbReference>
<accession>A6GKM2</accession>
<proteinExistence type="predicted"/>
<comment type="caution">
    <text evidence="2">The sequence shown here is derived from an EMBL/GenBank/DDBJ whole genome shotgun (WGS) entry which is preliminary data.</text>
</comment>
<dbReference type="PANTHER" id="PTHR10211:SF0">
    <property type="entry name" value="DEOXYRIBODIPYRIMIDINE PHOTO-LYASE"/>
    <property type="match status" value="1"/>
</dbReference>
<dbReference type="Gene3D" id="3.40.50.620">
    <property type="entry name" value="HUPs"/>
    <property type="match status" value="1"/>
</dbReference>
<feature type="domain" description="Photolyase/cryptochrome alpha/beta" evidence="1">
    <location>
        <begin position="26"/>
        <end position="158"/>
    </location>
</feature>
<feature type="non-terminal residue" evidence="2">
    <location>
        <position position="231"/>
    </location>
</feature>
<dbReference type="InterPro" id="IPR036155">
    <property type="entry name" value="Crypto/Photolyase_N_sf"/>
</dbReference>
<protein>
    <submittedName>
        <fullName evidence="2">Deoxyribodipyrimidine photolyase</fullName>
    </submittedName>
</protein>
<sequence length="231" mass="25987">MIAMVRAIPKLRVRAVNPAALNPDGTHVLHWMIAHRRTRHNFALQHALFHAERLQKPLVVLEPLRVGYRWASDRMHRFVLEGMAVNARRFAKAGVTYLPYVEDRPGAGSGLLAALAQDACLVTTDDYPCFFLPRMIASAGRQLPVRLEAVDANGVIPLQATDHAFPTAHSFRRWFQRNAAEQLSPGGRPLVNPLARWTARRPSAALKRTLRELRERWPMAAKLDDEASLDA</sequence>
<dbReference type="eggNOG" id="COG0415">
    <property type="taxonomic scope" value="Bacteria"/>
</dbReference>
<dbReference type="GO" id="GO:0000719">
    <property type="term" value="P:photoreactive repair"/>
    <property type="evidence" value="ECO:0007669"/>
    <property type="project" value="TreeGrafter"/>
</dbReference>
<keyword evidence="2" id="KW-0456">Lyase</keyword>
<evidence type="ECO:0000313" key="3">
    <source>
        <dbReference type="Proteomes" id="UP000005801"/>
    </source>
</evidence>
<dbReference type="PANTHER" id="PTHR10211">
    <property type="entry name" value="DEOXYRIBODIPYRIMIDINE PHOTOLYASE"/>
    <property type="match status" value="1"/>
</dbReference>
<reference evidence="2 3" key="1">
    <citation type="submission" date="2007-06" db="EMBL/GenBank/DDBJ databases">
        <authorList>
            <person name="Shimkets L."/>
            <person name="Ferriera S."/>
            <person name="Johnson J."/>
            <person name="Kravitz S."/>
            <person name="Beeson K."/>
            <person name="Sutton G."/>
            <person name="Rogers Y.-H."/>
            <person name="Friedman R."/>
            <person name="Frazier M."/>
            <person name="Venter J.C."/>
        </authorList>
    </citation>
    <scope>NUCLEOTIDE SEQUENCE [LARGE SCALE GENOMIC DNA]</scope>
    <source>
        <strain evidence="2 3">SIR-1</strain>
    </source>
</reference>
<dbReference type="PROSITE" id="PS51645">
    <property type="entry name" value="PHR_CRY_ALPHA_BETA"/>
    <property type="match status" value="1"/>
</dbReference>
<dbReference type="EMBL" id="ABCS01000208">
    <property type="protein sequence ID" value="EDM73576.1"/>
    <property type="molecule type" value="Genomic_DNA"/>
</dbReference>
<evidence type="ECO:0000259" key="1">
    <source>
        <dbReference type="PROSITE" id="PS51645"/>
    </source>
</evidence>
<dbReference type="InterPro" id="IPR052219">
    <property type="entry name" value="Photolyase_Class-2"/>
</dbReference>
<evidence type="ECO:0000313" key="2">
    <source>
        <dbReference type="EMBL" id="EDM73576.1"/>
    </source>
</evidence>
<dbReference type="SUPFAM" id="SSF52425">
    <property type="entry name" value="Cryptochrome/photolyase, N-terminal domain"/>
    <property type="match status" value="1"/>
</dbReference>
<dbReference type="AlphaFoldDB" id="A6GKM2"/>
<keyword evidence="3" id="KW-1185">Reference proteome</keyword>
<dbReference type="STRING" id="391625.PPSIR1_06633"/>
<organism evidence="2 3">
    <name type="scientific">Plesiocystis pacifica SIR-1</name>
    <dbReference type="NCBI Taxonomy" id="391625"/>
    <lineage>
        <taxon>Bacteria</taxon>
        <taxon>Pseudomonadati</taxon>
        <taxon>Myxococcota</taxon>
        <taxon>Polyangia</taxon>
        <taxon>Nannocystales</taxon>
        <taxon>Nannocystaceae</taxon>
        <taxon>Plesiocystis</taxon>
    </lineage>
</organism>
<dbReference type="InterPro" id="IPR014729">
    <property type="entry name" value="Rossmann-like_a/b/a_fold"/>
</dbReference>